<feature type="DNA-binding region" description="H-T-H motif" evidence="3">
    <location>
        <begin position="30"/>
        <end position="49"/>
    </location>
</feature>
<reference evidence="5 7" key="1">
    <citation type="journal article" date="2015" name="Int. J. Syst. Evol. Microbiol.">
        <title>Bacillus glycinifermentans sp. nov., isolated from fermented soybean paste.</title>
        <authorList>
            <person name="Kim S.J."/>
            <person name="Dunlap C.A."/>
            <person name="Kwon S.W."/>
            <person name="Rooney A.P."/>
        </authorList>
    </citation>
    <scope>NUCLEOTIDE SEQUENCE [LARGE SCALE GENOMIC DNA]</scope>
    <source>
        <strain evidence="5 7">GO-13</strain>
    </source>
</reference>
<dbReference type="GO" id="GO:0003677">
    <property type="term" value="F:DNA binding"/>
    <property type="evidence" value="ECO:0007669"/>
    <property type="project" value="UniProtKB-UniRule"/>
</dbReference>
<dbReference type="EMBL" id="LECW02000005">
    <property type="protein sequence ID" value="KRT94791.1"/>
    <property type="molecule type" value="Genomic_DNA"/>
</dbReference>
<evidence type="ECO:0000256" key="3">
    <source>
        <dbReference type="PROSITE-ProRule" id="PRU00335"/>
    </source>
</evidence>
<dbReference type="EMBL" id="JARRTL010000010">
    <property type="protein sequence ID" value="MEC0485525.1"/>
    <property type="molecule type" value="Genomic_DNA"/>
</dbReference>
<evidence type="ECO:0000256" key="1">
    <source>
        <dbReference type="ARBA" id="ARBA00022491"/>
    </source>
</evidence>
<gene>
    <name evidence="5" type="ORF">AB447_214155</name>
    <name evidence="6" type="ORF">P8828_11840</name>
</gene>
<dbReference type="Gene3D" id="1.10.357.10">
    <property type="entry name" value="Tetracycline Repressor, domain 2"/>
    <property type="match status" value="1"/>
</dbReference>
<sequence length="173" mass="19910">MTKHKGENRREAILEAAVHVFAHKGYYRATTGDVAKEANISQPYIYHFYKNKEELLTAALRKAWDRILRSFDTVSGDPGDIEERFIKTYENLMQTHKDEILLQVQAQAIREMAVQEVMQEGLRTIKDYVLNRFQAANIENAPQKVSDFLARGMLCNVAAALDMPELMPNKHKK</sequence>
<evidence type="ECO:0000313" key="6">
    <source>
        <dbReference type="EMBL" id="MEC0485525.1"/>
    </source>
</evidence>
<dbReference type="Proteomes" id="UP000036168">
    <property type="component" value="Unassembled WGS sequence"/>
</dbReference>
<dbReference type="OrthoDB" id="2356263at2"/>
<reference evidence="6 8" key="3">
    <citation type="submission" date="2023-03" db="EMBL/GenBank/DDBJ databases">
        <title>Agriculturally important microbes genome sequencing.</title>
        <authorList>
            <person name="Dunlap C."/>
        </authorList>
    </citation>
    <scope>NUCLEOTIDE SEQUENCE [LARGE SCALE GENOMIC DNA]</scope>
    <source>
        <strain evidence="6 8">CBP-3203</strain>
    </source>
</reference>
<dbReference type="Proteomes" id="UP001341297">
    <property type="component" value="Unassembled WGS sequence"/>
</dbReference>
<dbReference type="InterPro" id="IPR050624">
    <property type="entry name" value="HTH-type_Tx_Regulator"/>
</dbReference>
<keyword evidence="8" id="KW-1185">Reference proteome</keyword>
<evidence type="ECO:0000256" key="2">
    <source>
        <dbReference type="ARBA" id="ARBA00023125"/>
    </source>
</evidence>
<dbReference type="RefSeq" id="WP_048353913.1">
    <property type="nucleotide sequence ID" value="NZ_CP023481.1"/>
</dbReference>
<evidence type="ECO:0000313" key="5">
    <source>
        <dbReference type="EMBL" id="KRT94791.1"/>
    </source>
</evidence>
<protein>
    <submittedName>
        <fullName evidence="6">TetR/AcrR family transcriptional regulator</fullName>
    </submittedName>
</protein>
<comment type="caution">
    <text evidence="5">The sequence shown here is derived from an EMBL/GenBank/DDBJ whole genome shotgun (WGS) entry which is preliminary data.</text>
</comment>
<keyword evidence="2 3" id="KW-0238">DNA-binding</keyword>
<evidence type="ECO:0000313" key="7">
    <source>
        <dbReference type="Proteomes" id="UP000036168"/>
    </source>
</evidence>
<evidence type="ECO:0000259" key="4">
    <source>
        <dbReference type="PROSITE" id="PS50977"/>
    </source>
</evidence>
<dbReference type="InterPro" id="IPR001647">
    <property type="entry name" value="HTH_TetR"/>
</dbReference>
<proteinExistence type="predicted"/>
<keyword evidence="1" id="KW-0678">Repressor</keyword>
<reference evidence="5" key="2">
    <citation type="submission" date="2015-10" db="EMBL/GenBank/DDBJ databases">
        <authorList>
            <person name="Gilbert D.G."/>
        </authorList>
    </citation>
    <scope>NUCLEOTIDE SEQUENCE</scope>
    <source>
        <strain evidence="5">GO-13</strain>
    </source>
</reference>
<name>A0A0T6BT39_9BACI</name>
<dbReference type="PRINTS" id="PR00455">
    <property type="entry name" value="HTHTETR"/>
</dbReference>
<dbReference type="PANTHER" id="PTHR43479:SF11">
    <property type="entry name" value="ACREF_ENVCD OPERON REPRESSOR-RELATED"/>
    <property type="match status" value="1"/>
</dbReference>
<accession>A0A0T6BT39</accession>
<dbReference type="InterPro" id="IPR009057">
    <property type="entry name" value="Homeodomain-like_sf"/>
</dbReference>
<dbReference type="PANTHER" id="PTHR43479">
    <property type="entry name" value="ACREF/ENVCD OPERON REPRESSOR-RELATED"/>
    <property type="match status" value="1"/>
</dbReference>
<organism evidence="5 7">
    <name type="scientific">Bacillus glycinifermentans</name>
    <dbReference type="NCBI Taxonomy" id="1664069"/>
    <lineage>
        <taxon>Bacteria</taxon>
        <taxon>Bacillati</taxon>
        <taxon>Bacillota</taxon>
        <taxon>Bacilli</taxon>
        <taxon>Bacillales</taxon>
        <taxon>Bacillaceae</taxon>
        <taxon>Bacillus</taxon>
    </lineage>
</organism>
<dbReference type="SUPFAM" id="SSF46689">
    <property type="entry name" value="Homeodomain-like"/>
    <property type="match status" value="1"/>
</dbReference>
<dbReference type="Pfam" id="PF00440">
    <property type="entry name" value="TetR_N"/>
    <property type="match status" value="1"/>
</dbReference>
<dbReference type="PROSITE" id="PS50977">
    <property type="entry name" value="HTH_TETR_2"/>
    <property type="match status" value="1"/>
</dbReference>
<feature type="domain" description="HTH tetR-type" evidence="4">
    <location>
        <begin position="7"/>
        <end position="67"/>
    </location>
</feature>
<evidence type="ECO:0000313" key="8">
    <source>
        <dbReference type="Proteomes" id="UP001341297"/>
    </source>
</evidence>
<dbReference type="AlphaFoldDB" id="A0A0T6BT39"/>